<dbReference type="SMART" id="SM00507">
    <property type="entry name" value="HNHc"/>
    <property type="match status" value="1"/>
</dbReference>
<dbReference type="EMBL" id="AZFU01000004">
    <property type="protein sequence ID" value="KRM06712.1"/>
    <property type="molecule type" value="Genomic_DNA"/>
</dbReference>
<name>A0A0R1VLJ3_9LACO</name>
<proteinExistence type="predicted"/>
<dbReference type="Proteomes" id="UP000051307">
    <property type="component" value="Unassembled WGS sequence"/>
</dbReference>
<reference evidence="2 3" key="1">
    <citation type="journal article" date="2015" name="Genome Announc.">
        <title>Expanding the biotechnology potential of lactobacilli through comparative genomics of 213 strains and associated genera.</title>
        <authorList>
            <person name="Sun Z."/>
            <person name="Harris H.M."/>
            <person name="McCann A."/>
            <person name="Guo C."/>
            <person name="Argimon S."/>
            <person name="Zhang W."/>
            <person name="Yang X."/>
            <person name="Jeffery I.B."/>
            <person name="Cooney J.C."/>
            <person name="Kagawa T.F."/>
            <person name="Liu W."/>
            <person name="Song Y."/>
            <person name="Salvetti E."/>
            <person name="Wrobel A."/>
            <person name="Rasinkangas P."/>
            <person name="Parkhill J."/>
            <person name="Rea M.C."/>
            <person name="O'Sullivan O."/>
            <person name="Ritari J."/>
            <person name="Douillard F.P."/>
            <person name="Paul Ross R."/>
            <person name="Yang R."/>
            <person name="Briner A.E."/>
            <person name="Felis G.E."/>
            <person name="de Vos W.M."/>
            <person name="Barrangou R."/>
            <person name="Klaenhammer T.R."/>
            <person name="Caufield P.W."/>
            <person name="Cui Y."/>
            <person name="Zhang H."/>
            <person name="O'Toole P.W."/>
        </authorList>
    </citation>
    <scope>NUCLEOTIDE SEQUENCE [LARGE SCALE GENOMIC DNA]</scope>
    <source>
        <strain evidence="2 3">DSM 16761</strain>
    </source>
</reference>
<feature type="domain" description="HNH nuclease" evidence="1">
    <location>
        <begin position="57"/>
        <end position="105"/>
    </location>
</feature>
<dbReference type="InterPro" id="IPR003615">
    <property type="entry name" value="HNH_nuc"/>
</dbReference>
<sequence length="281" mass="33643">MHNINDHRLFKCSIIIVRRLKMNEVHYSKDYQYAFIDGYKFRRDDKSGYYLSTKNIGAGRKRLHRYVWEKHNGPIPKGYEINHIDENKFNNEISNFECITAHEHRMFHLEHDYDKMLPKWRKSLNEHARDAAAKWHKSEAGREALNKIRPKHMKKKYVRKCKVCGESFRTAKKSSKFCSEKCRTRYRNIHKKDTVIKKCKFCGNSFQTNKYRPNKYDSELCRQKESLKKHMIKTIGIQKLPSGNYIGSFSFQSKKYHTKVFSDKEEAINSRLEMMQAILDK</sequence>
<evidence type="ECO:0000313" key="2">
    <source>
        <dbReference type="EMBL" id="KRM06712.1"/>
    </source>
</evidence>
<evidence type="ECO:0000313" key="3">
    <source>
        <dbReference type="Proteomes" id="UP000051307"/>
    </source>
</evidence>
<gene>
    <name evidence="2" type="ORF">FC59_GL001628</name>
</gene>
<dbReference type="Gene3D" id="3.90.75.20">
    <property type="match status" value="1"/>
</dbReference>
<dbReference type="SUPFAM" id="SSF54060">
    <property type="entry name" value="His-Me finger endonucleases"/>
    <property type="match status" value="1"/>
</dbReference>
<evidence type="ECO:0000259" key="1">
    <source>
        <dbReference type="SMART" id="SM00507"/>
    </source>
</evidence>
<dbReference type="InterPro" id="IPR044925">
    <property type="entry name" value="His-Me_finger_sf"/>
</dbReference>
<organism evidence="2 3">
    <name type="scientific">Lactobacillus kitasatonis DSM 16761 = JCM 1039</name>
    <dbReference type="NCBI Taxonomy" id="1423767"/>
    <lineage>
        <taxon>Bacteria</taxon>
        <taxon>Bacillati</taxon>
        <taxon>Bacillota</taxon>
        <taxon>Bacilli</taxon>
        <taxon>Lactobacillales</taxon>
        <taxon>Lactobacillaceae</taxon>
        <taxon>Lactobacillus</taxon>
    </lineage>
</organism>
<comment type="caution">
    <text evidence="2">The sequence shown here is derived from an EMBL/GenBank/DDBJ whole genome shotgun (WGS) entry which is preliminary data.</text>
</comment>
<protein>
    <recommendedName>
        <fullName evidence="1">HNH nuclease domain-containing protein</fullName>
    </recommendedName>
</protein>
<accession>A0A0R1VLJ3</accession>
<dbReference type="PATRIC" id="fig|1423767.3.peg.1688"/>
<dbReference type="Pfam" id="PF13392">
    <property type="entry name" value="HNH_3"/>
    <property type="match status" value="1"/>
</dbReference>
<dbReference type="AlphaFoldDB" id="A0A0R1VLJ3"/>